<accession>A0A542EQ26</accession>
<dbReference type="AlphaFoldDB" id="A0A542EQ26"/>
<reference evidence="1 2" key="1">
    <citation type="submission" date="2019-06" db="EMBL/GenBank/DDBJ databases">
        <title>Sequencing the genomes of 1000 actinobacteria strains.</title>
        <authorList>
            <person name="Klenk H.-P."/>
        </authorList>
    </citation>
    <scope>NUCLEOTIDE SEQUENCE [LARGE SCALE GENOMIC DNA]</scope>
    <source>
        <strain evidence="1 2">DSM 17305</strain>
    </source>
</reference>
<dbReference type="EMBL" id="VFMM01000001">
    <property type="protein sequence ID" value="TQJ17435.1"/>
    <property type="molecule type" value="Genomic_DNA"/>
</dbReference>
<organism evidence="1 2">
    <name type="scientific">Kribbella jejuensis</name>
    <dbReference type="NCBI Taxonomy" id="236068"/>
    <lineage>
        <taxon>Bacteria</taxon>
        <taxon>Bacillati</taxon>
        <taxon>Actinomycetota</taxon>
        <taxon>Actinomycetes</taxon>
        <taxon>Propionibacteriales</taxon>
        <taxon>Kribbellaceae</taxon>
        <taxon>Kribbella</taxon>
    </lineage>
</organism>
<dbReference type="Proteomes" id="UP000316298">
    <property type="component" value="Unassembled WGS sequence"/>
</dbReference>
<name>A0A542EQ26_9ACTN</name>
<evidence type="ECO:0000313" key="1">
    <source>
        <dbReference type="EMBL" id="TQJ17435.1"/>
    </source>
</evidence>
<proteinExistence type="predicted"/>
<gene>
    <name evidence="1" type="ORF">FB475_1553</name>
</gene>
<evidence type="ECO:0000313" key="2">
    <source>
        <dbReference type="Proteomes" id="UP000316298"/>
    </source>
</evidence>
<comment type="caution">
    <text evidence="1">The sequence shown here is derived from an EMBL/GenBank/DDBJ whole genome shotgun (WGS) entry which is preliminary data.</text>
</comment>
<keyword evidence="2" id="KW-1185">Reference proteome</keyword>
<protein>
    <submittedName>
        <fullName evidence="1">Uncharacterized protein</fullName>
    </submittedName>
</protein>
<sequence length="35" mass="4125">MKDRSHKELLSDAPRPVLARMTVRCTFRPAIRTDR</sequence>